<feature type="domain" description="RecX second three-helical" evidence="6">
    <location>
        <begin position="91"/>
        <end position="131"/>
    </location>
</feature>
<dbReference type="InterPro" id="IPR053924">
    <property type="entry name" value="RecX_HTH_2nd"/>
</dbReference>
<reference evidence="8" key="1">
    <citation type="journal article" date="2019" name="Int. J. Syst. Evol. Microbiol.">
        <title>The Global Catalogue of Microorganisms (GCM) 10K type strain sequencing project: providing services to taxonomists for standard genome sequencing and annotation.</title>
        <authorList>
            <consortium name="The Broad Institute Genomics Platform"/>
            <consortium name="The Broad Institute Genome Sequencing Center for Infectious Disease"/>
            <person name="Wu L."/>
            <person name="Ma J."/>
        </authorList>
    </citation>
    <scope>NUCLEOTIDE SEQUENCE [LARGE SCALE GENOMIC DNA]</scope>
    <source>
        <strain evidence="8">KCTC 52094</strain>
    </source>
</reference>
<dbReference type="Proteomes" id="UP001595593">
    <property type="component" value="Unassembled WGS sequence"/>
</dbReference>
<gene>
    <name evidence="7" type="ORF">ACFOD4_02885</name>
</gene>
<dbReference type="InterPro" id="IPR036388">
    <property type="entry name" value="WH-like_DNA-bd_sf"/>
</dbReference>
<keyword evidence="8" id="KW-1185">Reference proteome</keyword>
<dbReference type="RefSeq" id="WP_379593599.1">
    <property type="nucleotide sequence ID" value="NZ_JBHRTN010000004.1"/>
</dbReference>
<protein>
    <recommendedName>
        <fullName evidence="3">Regulatory protein RecX</fullName>
    </recommendedName>
</protein>
<proteinExistence type="inferred from homology"/>
<comment type="subcellular location">
    <subcellularLocation>
        <location evidence="1">Cytoplasm</location>
    </subcellularLocation>
</comment>
<evidence type="ECO:0000256" key="2">
    <source>
        <dbReference type="ARBA" id="ARBA00009695"/>
    </source>
</evidence>
<evidence type="ECO:0000256" key="5">
    <source>
        <dbReference type="SAM" id="MobiDB-lite"/>
    </source>
</evidence>
<sequence length="202" mass="21555">MQKRSREPGGQWPAGPVPNAAKLREAALAHLARFAATEAGLLRVLHRRIDRWARRAEAEGQPTDQVAAAMTAARADAAEVTRLLATAGAVDDAAFAASRTRRLNRAGRSRRAIQAHLAGKGVGGETAHAVLEDAAPDDLSAALAHLRRRRAGPFAATPPEAEARLKTLGALARAGFTRDVAEQALDMSPEEAEDRLLESRRD</sequence>
<evidence type="ECO:0000313" key="7">
    <source>
        <dbReference type="EMBL" id="MFC3123995.1"/>
    </source>
</evidence>
<evidence type="ECO:0000256" key="1">
    <source>
        <dbReference type="ARBA" id="ARBA00004496"/>
    </source>
</evidence>
<dbReference type="EMBL" id="JBHRTN010000004">
    <property type="protein sequence ID" value="MFC3123995.1"/>
    <property type="molecule type" value="Genomic_DNA"/>
</dbReference>
<evidence type="ECO:0000259" key="6">
    <source>
        <dbReference type="Pfam" id="PF02631"/>
    </source>
</evidence>
<accession>A0ABV7FXV0</accession>
<evidence type="ECO:0000256" key="3">
    <source>
        <dbReference type="ARBA" id="ARBA00018111"/>
    </source>
</evidence>
<comment type="caution">
    <text evidence="7">The sequence shown here is derived from an EMBL/GenBank/DDBJ whole genome shotgun (WGS) entry which is preliminary data.</text>
</comment>
<evidence type="ECO:0000256" key="4">
    <source>
        <dbReference type="ARBA" id="ARBA00022490"/>
    </source>
</evidence>
<feature type="region of interest" description="Disordered" evidence="5">
    <location>
        <begin position="182"/>
        <end position="202"/>
    </location>
</feature>
<dbReference type="Pfam" id="PF02631">
    <property type="entry name" value="RecX_HTH2"/>
    <property type="match status" value="1"/>
</dbReference>
<name>A0ABV7FXV0_9PROT</name>
<organism evidence="7 8">
    <name type="scientific">Teichococcus globiformis</name>
    <dbReference type="NCBI Taxonomy" id="2307229"/>
    <lineage>
        <taxon>Bacteria</taxon>
        <taxon>Pseudomonadati</taxon>
        <taxon>Pseudomonadota</taxon>
        <taxon>Alphaproteobacteria</taxon>
        <taxon>Acetobacterales</taxon>
        <taxon>Roseomonadaceae</taxon>
        <taxon>Roseomonas</taxon>
    </lineage>
</organism>
<comment type="similarity">
    <text evidence="2">Belongs to the RecX family.</text>
</comment>
<dbReference type="Gene3D" id="1.10.10.10">
    <property type="entry name" value="Winged helix-like DNA-binding domain superfamily/Winged helix DNA-binding domain"/>
    <property type="match status" value="1"/>
</dbReference>
<keyword evidence="4" id="KW-0963">Cytoplasm</keyword>
<evidence type="ECO:0000313" key="8">
    <source>
        <dbReference type="Proteomes" id="UP001595593"/>
    </source>
</evidence>